<keyword evidence="3" id="KW-1185">Reference proteome</keyword>
<evidence type="ECO:0000313" key="2">
    <source>
        <dbReference type="EMBL" id="ARN81404.1"/>
    </source>
</evidence>
<protein>
    <recommendedName>
        <fullName evidence="1">MOSC domain-containing protein</fullName>
    </recommendedName>
</protein>
<dbReference type="SUPFAM" id="SSF50800">
    <property type="entry name" value="PK beta-barrel domain-like"/>
    <property type="match status" value="1"/>
</dbReference>
<dbReference type="GO" id="GO:0030151">
    <property type="term" value="F:molybdenum ion binding"/>
    <property type="evidence" value="ECO:0007669"/>
    <property type="project" value="InterPro"/>
</dbReference>
<dbReference type="AlphaFoldDB" id="A0A1W6MUY5"/>
<gene>
    <name evidence="2" type="ORF">B1812_10320</name>
</gene>
<evidence type="ECO:0000313" key="3">
    <source>
        <dbReference type="Proteomes" id="UP000193978"/>
    </source>
</evidence>
<dbReference type="EMBL" id="CP019948">
    <property type="protein sequence ID" value="ARN81404.1"/>
    <property type="molecule type" value="Genomic_DNA"/>
</dbReference>
<feature type="domain" description="MOSC" evidence="1">
    <location>
        <begin position="17"/>
        <end position="100"/>
    </location>
</feature>
<dbReference type="GO" id="GO:0030170">
    <property type="term" value="F:pyridoxal phosphate binding"/>
    <property type="evidence" value="ECO:0007669"/>
    <property type="project" value="InterPro"/>
</dbReference>
<name>A0A1W6MUY5_9HYPH</name>
<sequence length="117" mass="12366">MTGEKRTARLDGQSKVASVESIAEAAAKPVDPLRFRANLPLADMTPWEETGFVGETLTLTLGDAKLEILKMIDRCAATGVKPGAGARDMDLVQSLRKRFGHIDCGGGGVKIGDAGRI</sequence>
<accession>A0A1W6MUY5</accession>
<organism evidence="2 3">
    <name type="scientific">Methylocystis bryophila</name>
    <dbReference type="NCBI Taxonomy" id="655015"/>
    <lineage>
        <taxon>Bacteria</taxon>
        <taxon>Pseudomonadati</taxon>
        <taxon>Pseudomonadota</taxon>
        <taxon>Alphaproteobacteria</taxon>
        <taxon>Hyphomicrobiales</taxon>
        <taxon>Methylocystaceae</taxon>
        <taxon>Methylocystis</taxon>
    </lineage>
</organism>
<dbReference type="InterPro" id="IPR005302">
    <property type="entry name" value="MoCF_Sase_C"/>
</dbReference>
<dbReference type="Proteomes" id="UP000193978">
    <property type="component" value="Chromosome"/>
</dbReference>
<dbReference type="KEGG" id="mbry:B1812_10320"/>
<dbReference type="GO" id="GO:0003824">
    <property type="term" value="F:catalytic activity"/>
    <property type="evidence" value="ECO:0007669"/>
    <property type="project" value="InterPro"/>
</dbReference>
<evidence type="ECO:0000259" key="1">
    <source>
        <dbReference type="Pfam" id="PF03473"/>
    </source>
</evidence>
<reference evidence="2 3" key="1">
    <citation type="submission" date="2017-02" db="EMBL/GenBank/DDBJ databases">
        <authorList>
            <person name="Peterson S.W."/>
        </authorList>
    </citation>
    <scope>NUCLEOTIDE SEQUENCE [LARGE SCALE GENOMIC DNA]</scope>
    <source>
        <strain evidence="2 3">S285</strain>
    </source>
</reference>
<dbReference type="STRING" id="655015.B1812_10320"/>
<dbReference type="OrthoDB" id="581532at2"/>
<dbReference type="InterPro" id="IPR011037">
    <property type="entry name" value="Pyrv_Knase-like_insert_dom_sf"/>
</dbReference>
<proteinExistence type="predicted"/>
<dbReference type="RefSeq" id="WP_085771506.1">
    <property type="nucleotide sequence ID" value="NZ_AP027149.1"/>
</dbReference>
<dbReference type="Pfam" id="PF03473">
    <property type="entry name" value="MOSC"/>
    <property type="match status" value="1"/>
</dbReference>